<dbReference type="EMBL" id="VEPZ02001739">
    <property type="protein sequence ID" value="KAE8658926.1"/>
    <property type="molecule type" value="Genomic_DNA"/>
</dbReference>
<reference evidence="2" key="1">
    <citation type="submission" date="2019-09" db="EMBL/GenBank/DDBJ databases">
        <title>Draft genome information of white flower Hibiscus syriacus.</title>
        <authorList>
            <person name="Kim Y.-M."/>
        </authorList>
    </citation>
    <scope>NUCLEOTIDE SEQUENCE [LARGE SCALE GENOMIC DNA]</scope>
    <source>
        <strain evidence="2">YM2019G1</strain>
    </source>
</reference>
<feature type="compositionally biased region" description="Low complexity" evidence="1">
    <location>
        <begin position="282"/>
        <end position="298"/>
    </location>
</feature>
<evidence type="ECO:0000256" key="1">
    <source>
        <dbReference type="SAM" id="MobiDB-lite"/>
    </source>
</evidence>
<dbReference type="Proteomes" id="UP000436088">
    <property type="component" value="Unassembled WGS sequence"/>
</dbReference>
<feature type="compositionally biased region" description="Basic and acidic residues" evidence="1">
    <location>
        <begin position="97"/>
        <end position="109"/>
    </location>
</feature>
<feature type="region of interest" description="Disordered" evidence="1">
    <location>
        <begin position="174"/>
        <end position="228"/>
    </location>
</feature>
<accession>A0A6A2X9V1</accession>
<feature type="region of interest" description="Disordered" evidence="1">
    <location>
        <begin position="427"/>
        <end position="467"/>
    </location>
</feature>
<evidence type="ECO:0000313" key="3">
    <source>
        <dbReference type="Proteomes" id="UP000436088"/>
    </source>
</evidence>
<dbReference type="AlphaFoldDB" id="A0A6A2X9V1"/>
<keyword evidence="3" id="KW-1185">Reference proteome</keyword>
<feature type="region of interest" description="Disordered" evidence="1">
    <location>
        <begin position="82"/>
        <end position="116"/>
    </location>
</feature>
<protein>
    <submittedName>
        <fullName evidence="2">Uncharacterized protein</fullName>
    </submittedName>
</protein>
<feature type="compositionally biased region" description="Polar residues" evidence="1">
    <location>
        <begin position="249"/>
        <end position="264"/>
    </location>
</feature>
<sequence length="490" mass="53587">METDDRSNSKAGQQLQFDLGNDVELGLEKVSSPISLKLRKKKMDGDGGSMKRLKVTVAQVGVDKDDDEPILSLLKLRKPKKPKKVKAGLEGSARKCHKDEVKAGKSVGKDEEDFGGMNDTLASFRKKLKDPKKDIDLEAMRVRSYSLNESVEGDGVLDGKSASKTGVVDLGIGEDKSDMATNRGVKRKHAGKVRRSKINSKAKSIEADHESGAKFEKDHNEEGLWPGVGSIHHLDEKLKEQLAEVSCKAQSGSVRKSRPNLSLKQNREADHHASTSKNPSRNSVDNSYSVSASSFPHSSSKECSTAENQRLDHGVCQQDSILEPGDLNVQKGPTEDSFISHKVCDKGIYLHSNIELRDNCPAVDQSNPEREGSQQTQHASLSVVYSLKMEGTCRHIPNTFAEDNTLETSVHPNHLVASIQRCNSGLHQPSEDACHGANVDSPTSTPDENESYHEDDVSLPSSDINDSKSSVVSVDMEIWLMKGILTGRIC</sequence>
<feature type="compositionally biased region" description="Basic residues" evidence="1">
    <location>
        <begin position="184"/>
        <end position="200"/>
    </location>
</feature>
<comment type="caution">
    <text evidence="2">The sequence shown here is derived from an EMBL/GenBank/DDBJ whole genome shotgun (WGS) entry which is preliminary data.</text>
</comment>
<feature type="compositionally biased region" description="Basic and acidic residues" evidence="1">
    <location>
        <begin position="203"/>
        <end position="222"/>
    </location>
</feature>
<feature type="region of interest" description="Disordered" evidence="1">
    <location>
        <begin position="249"/>
        <end position="309"/>
    </location>
</feature>
<proteinExistence type="predicted"/>
<name>A0A6A2X9V1_HIBSY</name>
<organism evidence="2 3">
    <name type="scientific">Hibiscus syriacus</name>
    <name type="common">Rose of Sharon</name>
    <dbReference type="NCBI Taxonomy" id="106335"/>
    <lineage>
        <taxon>Eukaryota</taxon>
        <taxon>Viridiplantae</taxon>
        <taxon>Streptophyta</taxon>
        <taxon>Embryophyta</taxon>
        <taxon>Tracheophyta</taxon>
        <taxon>Spermatophyta</taxon>
        <taxon>Magnoliopsida</taxon>
        <taxon>eudicotyledons</taxon>
        <taxon>Gunneridae</taxon>
        <taxon>Pentapetalae</taxon>
        <taxon>rosids</taxon>
        <taxon>malvids</taxon>
        <taxon>Malvales</taxon>
        <taxon>Malvaceae</taxon>
        <taxon>Malvoideae</taxon>
        <taxon>Hibiscus</taxon>
    </lineage>
</organism>
<evidence type="ECO:0000313" key="2">
    <source>
        <dbReference type="EMBL" id="KAE8658926.1"/>
    </source>
</evidence>
<gene>
    <name evidence="2" type="ORF">F3Y22_tig00116965pilonHSYRG00327</name>
</gene>